<evidence type="ECO:0000256" key="1">
    <source>
        <dbReference type="SAM" id="MobiDB-lite"/>
    </source>
</evidence>
<organism evidence="2">
    <name type="scientific">Tanacetum cinerariifolium</name>
    <name type="common">Dalmatian daisy</name>
    <name type="synonym">Chrysanthemum cinerariifolium</name>
    <dbReference type="NCBI Taxonomy" id="118510"/>
    <lineage>
        <taxon>Eukaryota</taxon>
        <taxon>Viridiplantae</taxon>
        <taxon>Streptophyta</taxon>
        <taxon>Embryophyta</taxon>
        <taxon>Tracheophyta</taxon>
        <taxon>Spermatophyta</taxon>
        <taxon>Magnoliopsida</taxon>
        <taxon>eudicotyledons</taxon>
        <taxon>Gunneridae</taxon>
        <taxon>Pentapetalae</taxon>
        <taxon>asterids</taxon>
        <taxon>campanulids</taxon>
        <taxon>Asterales</taxon>
        <taxon>Asteraceae</taxon>
        <taxon>Asteroideae</taxon>
        <taxon>Anthemideae</taxon>
        <taxon>Anthemidinae</taxon>
        <taxon>Tanacetum</taxon>
    </lineage>
</organism>
<protein>
    <submittedName>
        <fullName evidence="2">Uncharacterized protein</fullName>
    </submittedName>
</protein>
<proteinExistence type="predicted"/>
<feature type="region of interest" description="Disordered" evidence="1">
    <location>
        <begin position="42"/>
        <end position="65"/>
    </location>
</feature>
<sequence length="92" mass="9146">MRLGSSRLTRNFPALALVPPTCAVIDLVMADVLAGSTLAGRAAGGAENGAGSRGTAPQTPCSAPRPCRKSPRVGAFAWQCGGGGLALAVARL</sequence>
<comment type="caution">
    <text evidence="2">The sequence shown here is derived from an EMBL/GenBank/DDBJ whole genome shotgun (WGS) entry which is preliminary data.</text>
</comment>
<dbReference type="AlphaFoldDB" id="A0A699VKS0"/>
<feature type="compositionally biased region" description="Gly residues" evidence="1">
    <location>
        <begin position="42"/>
        <end position="52"/>
    </location>
</feature>
<dbReference type="EMBL" id="BKCJ011454065">
    <property type="protein sequence ID" value="GFD35050.1"/>
    <property type="molecule type" value="Genomic_DNA"/>
</dbReference>
<gene>
    <name evidence="2" type="ORF">Tci_907019</name>
</gene>
<name>A0A699VKS0_TANCI</name>
<reference evidence="2" key="1">
    <citation type="journal article" date="2019" name="Sci. Rep.">
        <title>Draft genome of Tanacetum cinerariifolium, the natural source of mosquito coil.</title>
        <authorList>
            <person name="Yamashiro T."/>
            <person name="Shiraishi A."/>
            <person name="Satake H."/>
            <person name="Nakayama K."/>
        </authorList>
    </citation>
    <scope>NUCLEOTIDE SEQUENCE</scope>
</reference>
<accession>A0A699VKS0</accession>
<evidence type="ECO:0000313" key="2">
    <source>
        <dbReference type="EMBL" id="GFD35050.1"/>
    </source>
</evidence>